<dbReference type="EMBL" id="CABVGZ010000034">
    <property type="protein sequence ID" value="VVN00227.1"/>
    <property type="molecule type" value="Genomic_DNA"/>
</dbReference>
<evidence type="ECO:0000259" key="1">
    <source>
        <dbReference type="Pfam" id="PF01844"/>
    </source>
</evidence>
<dbReference type="InterPro" id="IPR002711">
    <property type="entry name" value="HNH"/>
</dbReference>
<accession>A0A5E6U481</accession>
<dbReference type="AlphaFoldDB" id="A0A5E6U481"/>
<organism evidence="2 3">
    <name type="scientific">Pseudomonas fluorescens</name>
    <dbReference type="NCBI Taxonomy" id="294"/>
    <lineage>
        <taxon>Bacteria</taxon>
        <taxon>Pseudomonadati</taxon>
        <taxon>Pseudomonadota</taxon>
        <taxon>Gammaproteobacteria</taxon>
        <taxon>Pseudomonadales</taxon>
        <taxon>Pseudomonadaceae</taxon>
        <taxon>Pseudomonas</taxon>
    </lineage>
</organism>
<dbReference type="GO" id="GO:0008270">
    <property type="term" value="F:zinc ion binding"/>
    <property type="evidence" value="ECO:0007669"/>
    <property type="project" value="InterPro"/>
</dbReference>
<name>A0A5E6U481_PSEFL</name>
<dbReference type="RefSeq" id="WP_150775404.1">
    <property type="nucleotide sequence ID" value="NZ_CABVGZ010000034.1"/>
</dbReference>
<dbReference type="InterPro" id="IPR003615">
    <property type="entry name" value="HNH_nuc"/>
</dbReference>
<feature type="domain" description="HNH" evidence="1">
    <location>
        <begin position="196"/>
        <end position="246"/>
    </location>
</feature>
<evidence type="ECO:0000313" key="2">
    <source>
        <dbReference type="EMBL" id="VVN00227.1"/>
    </source>
</evidence>
<proteinExistence type="predicted"/>
<dbReference type="Proteomes" id="UP000326241">
    <property type="component" value="Unassembled WGS sequence"/>
</dbReference>
<sequence length="270" mass="30576">MILAEGSDLFKLIGRESVSKRNLYDLVQYSKIQSSPYWGGAEFLIGNTPQQGINWIGEFPALSGVIVKVRPGSYAGDGWADSDEMTYHYSFKARSKIISYTEKANLALINQPQHLYPIFLFTDAGKEWSFEGRFLVSEIMDTYVILQRDKKVFVGANISQVEQYYEEGGKRYVTHLMAERSAAVVAAIKASADWVCEICAIDFESLYAFPYIEAHHKTAISTYESTQKVTPSDLALLCPNCHAAVHLYMKNTQFDYFAIKEALIKRLQKK</sequence>
<dbReference type="Pfam" id="PF01844">
    <property type="entry name" value="HNH"/>
    <property type="match status" value="1"/>
</dbReference>
<evidence type="ECO:0000313" key="3">
    <source>
        <dbReference type="Proteomes" id="UP000326241"/>
    </source>
</evidence>
<reference evidence="2 3" key="1">
    <citation type="submission" date="2019-09" db="EMBL/GenBank/DDBJ databases">
        <authorList>
            <person name="Chandra G."/>
            <person name="Truman W A."/>
        </authorList>
    </citation>
    <scope>NUCLEOTIDE SEQUENCE [LARGE SCALE GENOMIC DNA]</scope>
    <source>
        <strain evidence="2">PS624</strain>
    </source>
</reference>
<dbReference type="GO" id="GO:0003676">
    <property type="term" value="F:nucleic acid binding"/>
    <property type="evidence" value="ECO:0007669"/>
    <property type="project" value="InterPro"/>
</dbReference>
<gene>
    <name evidence="2" type="ORF">PS624_03290</name>
</gene>
<protein>
    <recommendedName>
        <fullName evidence="1">HNH domain-containing protein</fullName>
    </recommendedName>
</protein>
<dbReference type="CDD" id="cd00085">
    <property type="entry name" value="HNHc"/>
    <property type="match status" value="1"/>
</dbReference>
<dbReference type="GO" id="GO:0004519">
    <property type="term" value="F:endonuclease activity"/>
    <property type="evidence" value="ECO:0007669"/>
    <property type="project" value="InterPro"/>
</dbReference>